<proteinExistence type="inferred from homology"/>
<comment type="similarity">
    <text evidence="4">In the N-terminal section; belongs to the cytidine and deoxycytidylate deaminase family.</text>
</comment>
<feature type="region of interest" description="Disordered" evidence="17">
    <location>
        <begin position="221"/>
        <end position="250"/>
    </location>
</feature>
<comment type="catalytic activity">
    <reaction evidence="15">
        <text>5-amino-6-(5-phospho-D-ribitylamino)uracil + NADP(+) = 5-amino-6-(5-phospho-D-ribosylamino)uracil + NADPH + H(+)</text>
        <dbReference type="Rhea" id="RHEA:17845"/>
        <dbReference type="ChEBI" id="CHEBI:15378"/>
        <dbReference type="ChEBI" id="CHEBI:57783"/>
        <dbReference type="ChEBI" id="CHEBI:58349"/>
        <dbReference type="ChEBI" id="CHEBI:58421"/>
        <dbReference type="ChEBI" id="CHEBI:58453"/>
        <dbReference type="EC" id="1.1.1.193"/>
    </reaction>
</comment>
<feature type="domain" description="CMP/dCMP-type deaminase" evidence="18">
    <location>
        <begin position="19"/>
        <end position="141"/>
    </location>
</feature>
<dbReference type="PANTHER" id="PTHR38011:SF7">
    <property type="entry name" value="2,5-DIAMINO-6-RIBOSYLAMINO-4(3H)-PYRIMIDINONE 5'-PHOSPHATE REDUCTASE"/>
    <property type="match status" value="1"/>
</dbReference>
<comment type="catalytic activity">
    <reaction evidence="16">
        <text>2,5-diamino-6-hydroxy-4-(5-phosphoribosylamino)-pyrimidine + H2O + H(+) = 5-amino-6-(5-phospho-D-ribosylamino)uracil + NH4(+)</text>
        <dbReference type="Rhea" id="RHEA:21868"/>
        <dbReference type="ChEBI" id="CHEBI:15377"/>
        <dbReference type="ChEBI" id="CHEBI:15378"/>
        <dbReference type="ChEBI" id="CHEBI:28938"/>
        <dbReference type="ChEBI" id="CHEBI:58453"/>
        <dbReference type="ChEBI" id="CHEBI:58614"/>
        <dbReference type="EC" id="3.5.4.26"/>
    </reaction>
</comment>
<dbReference type="PROSITE" id="PS00903">
    <property type="entry name" value="CYT_DCMP_DEAMINASES_1"/>
    <property type="match status" value="1"/>
</dbReference>
<dbReference type="EMBL" id="JBHUFV010000061">
    <property type="protein sequence ID" value="MFD1937818.1"/>
    <property type="molecule type" value="Genomic_DNA"/>
</dbReference>
<dbReference type="NCBIfam" id="TIGR00326">
    <property type="entry name" value="eubact_ribD"/>
    <property type="match status" value="1"/>
</dbReference>
<keyword evidence="10" id="KW-0479">Metal-binding</keyword>
<keyword evidence="14" id="KW-0511">Multifunctional enzyme</keyword>
<evidence type="ECO:0000256" key="17">
    <source>
        <dbReference type="SAM" id="MobiDB-lite"/>
    </source>
</evidence>
<dbReference type="SUPFAM" id="SSF53927">
    <property type="entry name" value="Cytidine deaminase-like"/>
    <property type="match status" value="1"/>
</dbReference>
<keyword evidence="12" id="KW-0521">NADP</keyword>
<evidence type="ECO:0000256" key="10">
    <source>
        <dbReference type="ARBA" id="ARBA00022723"/>
    </source>
</evidence>
<comment type="pathway">
    <text evidence="2">Cofactor biosynthesis; riboflavin biosynthesis; 5-amino-6-(D-ribitylamino)uracil from GTP: step 2/4.</text>
</comment>
<dbReference type="NCBIfam" id="TIGR00227">
    <property type="entry name" value="ribD_Cterm"/>
    <property type="match status" value="1"/>
</dbReference>
<evidence type="ECO:0000313" key="19">
    <source>
        <dbReference type="EMBL" id="MFD1937818.1"/>
    </source>
</evidence>
<accession>A0ABW4T770</accession>
<comment type="caution">
    <text evidence="19">The sequence shown here is derived from an EMBL/GenBank/DDBJ whole genome shotgun (WGS) entry which is preliminary data.</text>
</comment>
<evidence type="ECO:0000256" key="15">
    <source>
        <dbReference type="ARBA" id="ARBA00049861"/>
    </source>
</evidence>
<keyword evidence="20" id="KW-1185">Reference proteome</keyword>
<evidence type="ECO:0000256" key="12">
    <source>
        <dbReference type="ARBA" id="ARBA00022857"/>
    </source>
</evidence>
<keyword evidence="13 19" id="KW-0560">Oxidoreductase</keyword>
<protein>
    <recommendedName>
        <fullName evidence="8">Riboflavin biosynthesis protein RibD</fullName>
        <ecNumber evidence="7">1.1.1.193</ecNumber>
        <ecNumber evidence="6">3.5.4.26</ecNumber>
    </recommendedName>
</protein>
<keyword evidence="9" id="KW-0686">Riboflavin biosynthesis</keyword>
<keyword evidence="11" id="KW-0862">Zinc</keyword>
<evidence type="ECO:0000256" key="13">
    <source>
        <dbReference type="ARBA" id="ARBA00023002"/>
    </source>
</evidence>
<gene>
    <name evidence="19" type="primary">ribD</name>
    <name evidence="19" type="ORF">ACFSKW_40745</name>
</gene>
<dbReference type="PROSITE" id="PS51747">
    <property type="entry name" value="CYT_DCMP_DEAMINASES_2"/>
    <property type="match status" value="1"/>
</dbReference>
<evidence type="ECO:0000256" key="6">
    <source>
        <dbReference type="ARBA" id="ARBA00012766"/>
    </source>
</evidence>
<dbReference type="InterPro" id="IPR002125">
    <property type="entry name" value="CMP_dCMP_dom"/>
</dbReference>
<evidence type="ECO:0000256" key="16">
    <source>
        <dbReference type="ARBA" id="ARBA00049886"/>
    </source>
</evidence>
<dbReference type="PIRSF" id="PIRSF006769">
    <property type="entry name" value="RibD"/>
    <property type="match status" value="1"/>
</dbReference>
<evidence type="ECO:0000256" key="3">
    <source>
        <dbReference type="ARBA" id="ARBA00004910"/>
    </source>
</evidence>
<dbReference type="SUPFAM" id="SSF53597">
    <property type="entry name" value="Dihydrofolate reductase-like"/>
    <property type="match status" value="1"/>
</dbReference>
<dbReference type="Gene3D" id="3.40.430.10">
    <property type="entry name" value="Dihydrofolate Reductase, subunit A"/>
    <property type="match status" value="1"/>
</dbReference>
<evidence type="ECO:0000259" key="18">
    <source>
        <dbReference type="PROSITE" id="PS51747"/>
    </source>
</evidence>
<evidence type="ECO:0000256" key="9">
    <source>
        <dbReference type="ARBA" id="ARBA00022619"/>
    </source>
</evidence>
<dbReference type="CDD" id="cd01284">
    <property type="entry name" value="Riboflavin_deaminase-reductase"/>
    <property type="match status" value="1"/>
</dbReference>
<name>A0ABW4T770_9ACTN</name>
<evidence type="ECO:0000256" key="11">
    <source>
        <dbReference type="ARBA" id="ARBA00022833"/>
    </source>
</evidence>
<reference evidence="20" key="1">
    <citation type="journal article" date="2019" name="Int. J. Syst. Evol. Microbiol.">
        <title>The Global Catalogue of Microorganisms (GCM) 10K type strain sequencing project: providing services to taxonomists for standard genome sequencing and annotation.</title>
        <authorList>
            <consortium name="The Broad Institute Genomics Platform"/>
            <consortium name="The Broad Institute Genome Sequencing Center for Infectious Disease"/>
            <person name="Wu L."/>
            <person name="Ma J."/>
        </authorList>
    </citation>
    <scope>NUCLEOTIDE SEQUENCE [LARGE SCALE GENOMIC DNA]</scope>
    <source>
        <strain evidence="20">ICMP 6774ER</strain>
    </source>
</reference>
<dbReference type="GO" id="GO:0008835">
    <property type="term" value="F:diaminohydroxyphosphoribosylaminopyrimidine deaminase activity"/>
    <property type="evidence" value="ECO:0007669"/>
    <property type="project" value="UniProtKB-EC"/>
</dbReference>
<comment type="function">
    <text evidence="1">Converts 2,5-diamino-6-(ribosylamino)-4(3h)-pyrimidinone 5'-phosphate into 5-amino-6-(ribosylamino)-2,4(1h,3h)-pyrimidinedione 5'-phosphate.</text>
</comment>
<evidence type="ECO:0000256" key="14">
    <source>
        <dbReference type="ARBA" id="ARBA00023268"/>
    </source>
</evidence>
<dbReference type="PANTHER" id="PTHR38011">
    <property type="entry name" value="DIHYDROFOLATE REDUCTASE FAMILY PROTEIN (AFU_ORTHOLOGUE AFUA_8G06820)"/>
    <property type="match status" value="1"/>
</dbReference>
<dbReference type="InterPro" id="IPR011549">
    <property type="entry name" value="RibD_C"/>
</dbReference>
<dbReference type="InterPro" id="IPR016193">
    <property type="entry name" value="Cytidine_deaminase-like"/>
</dbReference>
<dbReference type="Pfam" id="PF01872">
    <property type="entry name" value="RibD_C"/>
    <property type="match status" value="1"/>
</dbReference>
<evidence type="ECO:0000256" key="2">
    <source>
        <dbReference type="ARBA" id="ARBA00004882"/>
    </source>
</evidence>
<dbReference type="EC" id="1.1.1.193" evidence="7"/>
<dbReference type="EC" id="3.5.4.26" evidence="6"/>
<evidence type="ECO:0000256" key="7">
    <source>
        <dbReference type="ARBA" id="ARBA00013173"/>
    </source>
</evidence>
<dbReference type="InterPro" id="IPR024072">
    <property type="entry name" value="DHFR-like_dom_sf"/>
</dbReference>
<dbReference type="Pfam" id="PF00383">
    <property type="entry name" value="dCMP_cyt_deam_1"/>
    <property type="match status" value="1"/>
</dbReference>
<sequence length="414" mass="42385">MDEPAQSRPGIAVPEIPESDDALHMARAVRLAAMGRGTTSPNPVVGCVIVDASGAHAGEGFHAYAGGPHAEVVALSEAGERARGGTAYVTLEPCAHTGRTGPCSEALLKAGIARVVIAVPDPNPQAAGGAEQLRAHGVGVEVGLLAEKAERGNAEWLTFIRKGRPHVTWKFAATLDGRSAAEDGTSQWITSPEARADVHRLRAESDAIIAGIGTVLADDPRLTARPAPLSPPRPGATSSEPGGVSGAAFSGPGASRLAARGLGPSGRAVRQPLRVVVDTDARTPAHAGVLSAEAPTLVAVAEDADTGLQVPVLRLPRSPQGGLDLHTLLAELARMEVVSVFLEGGATLAGSFMREGLVDRVIAYVAPALLGSGSAALGQAGVRTIADTHRLVFEEVTPIGTDLRITARPATEEN</sequence>
<dbReference type="Gene3D" id="3.40.140.10">
    <property type="entry name" value="Cytidine Deaminase, domain 2"/>
    <property type="match status" value="1"/>
</dbReference>
<evidence type="ECO:0000256" key="5">
    <source>
        <dbReference type="ARBA" id="ARBA00007417"/>
    </source>
</evidence>
<organism evidence="19 20">
    <name type="scientific">Nonomuraea mangrovi</name>
    <dbReference type="NCBI Taxonomy" id="2316207"/>
    <lineage>
        <taxon>Bacteria</taxon>
        <taxon>Bacillati</taxon>
        <taxon>Actinomycetota</taxon>
        <taxon>Actinomycetes</taxon>
        <taxon>Streptosporangiales</taxon>
        <taxon>Streptosporangiaceae</taxon>
        <taxon>Nonomuraea</taxon>
    </lineage>
</organism>
<dbReference type="RefSeq" id="WP_379579339.1">
    <property type="nucleotide sequence ID" value="NZ_JBHUFV010000061.1"/>
</dbReference>
<dbReference type="InterPro" id="IPR004794">
    <property type="entry name" value="Eubact_RibD"/>
</dbReference>
<keyword evidence="19" id="KW-0378">Hydrolase</keyword>
<dbReference type="Proteomes" id="UP001597368">
    <property type="component" value="Unassembled WGS sequence"/>
</dbReference>
<dbReference type="InterPro" id="IPR002734">
    <property type="entry name" value="RibDG_C"/>
</dbReference>
<comment type="pathway">
    <text evidence="3">Cofactor biosynthesis; riboflavin biosynthesis; 5-amino-6-(D-ribitylamino)uracil from GTP: step 3/4.</text>
</comment>
<evidence type="ECO:0000256" key="1">
    <source>
        <dbReference type="ARBA" id="ARBA00002151"/>
    </source>
</evidence>
<comment type="similarity">
    <text evidence="5">In the C-terminal section; belongs to the HTP reductase family.</text>
</comment>
<evidence type="ECO:0000313" key="20">
    <source>
        <dbReference type="Proteomes" id="UP001597368"/>
    </source>
</evidence>
<dbReference type="GO" id="GO:0008703">
    <property type="term" value="F:5-amino-6-(5-phosphoribosylamino)uracil reductase activity"/>
    <property type="evidence" value="ECO:0007669"/>
    <property type="project" value="UniProtKB-EC"/>
</dbReference>
<evidence type="ECO:0000256" key="4">
    <source>
        <dbReference type="ARBA" id="ARBA00005259"/>
    </source>
</evidence>
<evidence type="ECO:0000256" key="8">
    <source>
        <dbReference type="ARBA" id="ARBA00019930"/>
    </source>
</evidence>
<dbReference type="InterPro" id="IPR050765">
    <property type="entry name" value="Riboflavin_Biosynth_HTPR"/>
</dbReference>
<dbReference type="InterPro" id="IPR016192">
    <property type="entry name" value="APOBEC/CMP_deaminase_Zn-bd"/>
</dbReference>